<gene>
    <name evidence="2" type="ORF">GCM10011335_00030</name>
</gene>
<reference evidence="2" key="2">
    <citation type="submission" date="2020-09" db="EMBL/GenBank/DDBJ databases">
        <authorList>
            <person name="Sun Q."/>
            <person name="Zhou Y."/>
        </authorList>
    </citation>
    <scope>NUCLEOTIDE SEQUENCE</scope>
    <source>
        <strain evidence="2">CGMCC 1.15493</strain>
    </source>
</reference>
<evidence type="ECO:0008006" key="4">
    <source>
        <dbReference type="Google" id="ProtNLM"/>
    </source>
</evidence>
<dbReference type="AlphaFoldDB" id="A0A916V118"/>
<dbReference type="EMBL" id="BMJJ01000001">
    <property type="protein sequence ID" value="GGD01458.1"/>
    <property type="molecule type" value="Genomic_DNA"/>
</dbReference>
<evidence type="ECO:0000313" key="3">
    <source>
        <dbReference type="Proteomes" id="UP000613160"/>
    </source>
</evidence>
<sequence>MAWLAVVLLLAPFSAARADTACAGRNLLPELRQSGKLAPLEAAAAATPDGEGKFYRIERPGETASFLYGTMHLSDPRLDLLPEARKAFGAADTLVIETTDALDPATTTAMMLARPDLLYLPPGRKLSDILTDPQAVAVTAELERLGIPAASVETLQPWFVAVSLMLPACETARLAEGQKPLDLALAAEAKAADKRVLGLESGGEQLEALASMSWDLQVASLVSTLALGDRLPDLFETMTQLYLDGRIALISPLVEVLMPPGSAALAREAGAFERRLVNDRNHRMAERLAPLLQPGGVFVAVGALHLPGDEGLVALLRAQGYAVTRLD</sequence>
<dbReference type="CDD" id="cd14789">
    <property type="entry name" value="Tiki"/>
    <property type="match status" value="1"/>
</dbReference>
<organism evidence="2 3">
    <name type="scientific">Aureimonas glaciei</name>
    <dbReference type="NCBI Taxonomy" id="1776957"/>
    <lineage>
        <taxon>Bacteria</taxon>
        <taxon>Pseudomonadati</taxon>
        <taxon>Pseudomonadota</taxon>
        <taxon>Alphaproteobacteria</taxon>
        <taxon>Hyphomicrobiales</taxon>
        <taxon>Aurantimonadaceae</taxon>
        <taxon>Aureimonas</taxon>
    </lineage>
</organism>
<dbReference type="Proteomes" id="UP000613160">
    <property type="component" value="Unassembled WGS sequence"/>
</dbReference>
<dbReference type="PANTHER" id="PTHR40590">
    <property type="entry name" value="CYTOPLASMIC PROTEIN-RELATED"/>
    <property type="match status" value="1"/>
</dbReference>
<evidence type="ECO:0000256" key="1">
    <source>
        <dbReference type="SAM" id="SignalP"/>
    </source>
</evidence>
<name>A0A916V118_9HYPH</name>
<accession>A0A916V118</accession>
<keyword evidence="3" id="KW-1185">Reference proteome</keyword>
<comment type="caution">
    <text evidence="2">The sequence shown here is derived from an EMBL/GenBank/DDBJ whole genome shotgun (WGS) entry which is preliminary data.</text>
</comment>
<feature type="chain" id="PRO_5037668661" description="Polysaccharide biosynthesis protein GumN" evidence="1">
    <location>
        <begin position="19"/>
        <end position="327"/>
    </location>
</feature>
<keyword evidence="1" id="KW-0732">Signal</keyword>
<feature type="signal peptide" evidence="1">
    <location>
        <begin position="1"/>
        <end position="18"/>
    </location>
</feature>
<reference evidence="2" key="1">
    <citation type="journal article" date="2014" name="Int. J. Syst. Evol. Microbiol.">
        <title>Complete genome sequence of Corynebacterium casei LMG S-19264T (=DSM 44701T), isolated from a smear-ripened cheese.</title>
        <authorList>
            <consortium name="US DOE Joint Genome Institute (JGI-PGF)"/>
            <person name="Walter F."/>
            <person name="Albersmeier A."/>
            <person name="Kalinowski J."/>
            <person name="Ruckert C."/>
        </authorList>
    </citation>
    <scope>NUCLEOTIDE SEQUENCE</scope>
    <source>
        <strain evidence="2">CGMCC 1.15493</strain>
    </source>
</reference>
<dbReference type="Pfam" id="PF01963">
    <property type="entry name" value="TraB_PrgY_gumN"/>
    <property type="match status" value="1"/>
</dbReference>
<evidence type="ECO:0000313" key="2">
    <source>
        <dbReference type="EMBL" id="GGD01458.1"/>
    </source>
</evidence>
<dbReference type="PANTHER" id="PTHR40590:SF1">
    <property type="entry name" value="CYTOPLASMIC PROTEIN"/>
    <property type="match status" value="1"/>
</dbReference>
<proteinExistence type="predicted"/>
<dbReference type="InterPro" id="IPR047111">
    <property type="entry name" value="YbaP-like"/>
</dbReference>
<protein>
    <recommendedName>
        <fullName evidence="4">Polysaccharide biosynthesis protein GumN</fullName>
    </recommendedName>
</protein>
<dbReference type="InterPro" id="IPR002816">
    <property type="entry name" value="TraB/PrgY/GumN_fam"/>
</dbReference>
<dbReference type="RefSeq" id="WP_244639745.1">
    <property type="nucleotide sequence ID" value="NZ_BMJJ01000001.1"/>
</dbReference>